<evidence type="ECO:0000313" key="2">
    <source>
        <dbReference type="EMBL" id="KAL0567303.1"/>
    </source>
</evidence>
<accession>A0ABR3EWL1</accession>
<evidence type="ECO:0000256" key="1">
    <source>
        <dbReference type="SAM" id="MobiDB-lite"/>
    </source>
</evidence>
<feature type="compositionally biased region" description="Low complexity" evidence="1">
    <location>
        <begin position="1"/>
        <end position="16"/>
    </location>
</feature>
<feature type="region of interest" description="Disordered" evidence="1">
    <location>
        <begin position="387"/>
        <end position="510"/>
    </location>
</feature>
<sequence length="674" mass="73229">MDQPLKPSSPSPQKSSICCDSPSTVPSRPTFSGPHADFLLSKSEEYVCAVQNSTVKDCVVTVQRQFFAHWPVDLGSDDEQTPEFLEAVDDNAPLPEYLVPDATKLGPKDYEEQMGVYKQHIATLTKRKGQIERRLKRNHAKTHDVNPTHSTLKKKLEDPYTSLFLSLDDNKGKPKSTLAMYIWAKDNDEAVSTRVDGVRAKDGGSNHDVLRIWKAVVKEDFPKLIQEKQQEFEKHAKVEHEQAVNNWEDKMLGPPPTDPASRQKAIDGMVRFVKPILDGVATQMGLAVSLVAGGPLPVNGGRLTVMSVHSGTTLGDVPQNWGSAEYKTWQTQIYPSCSQFLKKSYTVEECRARALPEDYVHDLKPGLEDGVFSFVDPGDGAIAQELAGSSSQKTVEPAEKSAASSSTSRSVTTQLAPNKAMMRVSPSNTTANLTPTQLSDSPPPGPTRGRRITRHASLEPHPSPTKHGVTSRRALSSPLPPEPAQQTQHSPTPPVNTCRVLSSPPPPAQCMQQSETPLLTLLLSMEISQPCTPNPSPPASPQSSVHPLALPGPIVLLPPTPIPSQTGTPPSSSATVVVGNASSQAGKRKRAKSDNGRVESKRLTTTAPTPEEETGSLSDKCSYEDLPDYMQNTLQVFGNASDLPGHTKVIEHWLASEAEHGYKENGRLSAKNRP</sequence>
<reference evidence="2 3" key="1">
    <citation type="submission" date="2024-02" db="EMBL/GenBank/DDBJ databases">
        <title>A draft genome for the cacao thread blight pathogen Marasmius crinis-equi.</title>
        <authorList>
            <person name="Cohen S.P."/>
            <person name="Baruah I.K."/>
            <person name="Amoako-Attah I."/>
            <person name="Bukari Y."/>
            <person name="Meinhardt L.W."/>
            <person name="Bailey B.A."/>
        </authorList>
    </citation>
    <scope>NUCLEOTIDE SEQUENCE [LARGE SCALE GENOMIC DNA]</scope>
    <source>
        <strain evidence="2 3">GH-76</strain>
    </source>
</reference>
<name>A0ABR3EWL1_9AGAR</name>
<organism evidence="2 3">
    <name type="scientific">Marasmius crinis-equi</name>
    <dbReference type="NCBI Taxonomy" id="585013"/>
    <lineage>
        <taxon>Eukaryota</taxon>
        <taxon>Fungi</taxon>
        <taxon>Dikarya</taxon>
        <taxon>Basidiomycota</taxon>
        <taxon>Agaricomycotina</taxon>
        <taxon>Agaricomycetes</taxon>
        <taxon>Agaricomycetidae</taxon>
        <taxon>Agaricales</taxon>
        <taxon>Marasmiineae</taxon>
        <taxon>Marasmiaceae</taxon>
        <taxon>Marasmius</taxon>
    </lineage>
</organism>
<feature type="compositionally biased region" description="Polar residues" evidence="1">
    <location>
        <begin position="425"/>
        <end position="440"/>
    </location>
</feature>
<dbReference type="EMBL" id="JBAHYK010001622">
    <property type="protein sequence ID" value="KAL0567303.1"/>
    <property type="molecule type" value="Genomic_DNA"/>
</dbReference>
<evidence type="ECO:0000313" key="3">
    <source>
        <dbReference type="Proteomes" id="UP001465976"/>
    </source>
</evidence>
<feature type="region of interest" description="Disordered" evidence="1">
    <location>
        <begin position="528"/>
        <end position="619"/>
    </location>
</feature>
<comment type="caution">
    <text evidence="2">The sequence shown here is derived from an EMBL/GenBank/DDBJ whole genome shotgun (WGS) entry which is preliminary data.</text>
</comment>
<feature type="compositionally biased region" description="Polar residues" evidence="1">
    <location>
        <begin position="563"/>
        <end position="585"/>
    </location>
</feature>
<feature type="region of interest" description="Disordered" evidence="1">
    <location>
        <begin position="1"/>
        <end position="31"/>
    </location>
</feature>
<keyword evidence="3" id="KW-1185">Reference proteome</keyword>
<feature type="non-terminal residue" evidence="2">
    <location>
        <position position="674"/>
    </location>
</feature>
<proteinExistence type="predicted"/>
<feature type="compositionally biased region" description="Low complexity" evidence="1">
    <location>
        <begin position="401"/>
        <end position="413"/>
    </location>
</feature>
<feature type="compositionally biased region" description="Basic and acidic residues" evidence="1">
    <location>
        <begin position="592"/>
        <end position="602"/>
    </location>
</feature>
<protein>
    <submittedName>
        <fullName evidence="2">SERTA domain-containing protein 3</fullName>
    </submittedName>
</protein>
<dbReference type="Proteomes" id="UP001465976">
    <property type="component" value="Unassembled WGS sequence"/>
</dbReference>
<gene>
    <name evidence="2" type="primary">RBT1_41</name>
    <name evidence="2" type="ORF">V5O48_014696</name>
</gene>
<feature type="compositionally biased region" description="Polar residues" evidence="1">
    <location>
        <begin position="21"/>
        <end position="30"/>
    </location>
</feature>